<evidence type="ECO:0000313" key="2">
    <source>
        <dbReference type="EMBL" id="CDF78960.1"/>
    </source>
</evidence>
<protein>
    <recommendedName>
        <fullName evidence="1">DUF4268 domain-containing protein</fullName>
    </recommendedName>
</protein>
<dbReference type="RefSeq" id="WP_038528677.1">
    <property type="nucleotide sequence ID" value="NZ_HG315671.1"/>
</dbReference>
<evidence type="ECO:0000313" key="3">
    <source>
        <dbReference type="Proteomes" id="UP000016160"/>
    </source>
</evidence>
<sequence length="143" mass="17479">MFSKEESRQLRELFWTSFGKSFPRKWVLYDTKIKGFSFKFHFDTKTAFVTLDVEEDLENRIKHWEKLESLKSILKEDYLPDAIFEEEFLLDNGKEISRIYVPLEQKVSIHNKNTWQEVMEFFNDKMDKFEMFFEDYADILKDD</sequence>
<dbReference type="STRING" id="1347342.BN863_12480"/>
<dbReference type="HOGENOM" id="CLU_144168_0_0_10"/>
<evidence type="ECO:0000259" key="1">
    <source>
        <dbReference type="Pfam" id="PF14088"/>
    </source>
</evidence>
<name>T2KJL3_FORAG</name>
<dbReference type="Proteomes" id="UP000016160">
    <property type="component" value="Chromosome"/>
</dbReference>
<dbReference type="Pfam" id="PF14088">
    <property type="entry name" value="DUF4268"/>
    <property type="match status" value="1"/>
</dbReference>
<feature type="domain" description="DUF4268" evidence="1">
    <location>
        <begin position="10"/>
        <end position="136"/>
    </location>
</feature>
<gene>
    <name evidence="2" type="ORF">BN863_12480</name>
</gene>
<dbReference type="InterPro" id="IPR025364">
    <property type="entry name" value="DUF4268"/>
</dbReference>
<keyword evidence="3" id="KW-1185">Reference proteome</keyword>
<reference evidence="2 3" key="1">
    <citation type="journal article" date="2013" name="Appl. Environ. Microbiol.">
        <title>The genome of the alga-associated marine flavobacterium Formosa agariphila KMM 3901T reveals a broad potential for degradation of algal polysaccharides.</title>
        <authorList>
            <person name="Mann A.J."/>
            <person name="Hahnke R.L."/>
            <person name="Huang S."/>
            <person name="Werner J."/>
            <person name="Xing P."/>
            <person name="Barbeyron T."/>
            <person name="Huettel B."/>
            <person name="Stueber K."/>
            <person name="Reinhardt R."/>
            <person name="Harder J."/>
            <person name="Gloeckner F.O."/>
            <person name="Amann R.I."/>
            <person name="Teeling H."/>
        </authorList>
    </citation>
    <scope>NUCLEOTIDE SEQUENCE [LARGE SCALE GENOMIC DNA]</scope>
    <source>
        <strain evidence="3">DSM 15362 / KCTC 12365 / LMG 23005 / KMM 3901</strain>
    </source>
</reference>
<proteinExistence type="predicted"/>
<dbReference type="EMBL" id="HG315671">
    <property type="protein sequence ID" value="CDF78960.1"/>
    <property type="molecule type" value="Genomic_DNA"/>
</dbReference>
<dbReference type="AlphaFoldDB" id="T2KJL3"/>
<dbReference type="PATRIC" id="fig|1347342.6.peg.1258"/>
<dbReference type="OrthoDB" id="1467516at2"/>
<accession>T2KJL3</accession>
<organism evidence="2 3">
    <name type="scientific">Formosa agariphila (strain DSM 15362 / KCTC 12365 / LMG 23005 / KMM 3901 / M-2Alg 35-1)</name>
    <dbReference type="NCBI Taxonomy" id="1347342"/>
    <lineage>
        <taxon>Bacteria</taxon>
        <taxon>Pseudomonadati</taxon>
        <taxon>Bacteroidota</taxon>
        <taxon>Flavobacteriia</taxon>
        <taxon>Flavobacteriales</taxon>
        <taxon>Flavobacteriaceae</taxon>
        <taxon>Formosa</taxon>
    </lineage>
</organism>
<dbReference type="eggNOG" id="ENOG5031J2R">
    <property type="taxonomic scope" value="Bacteria"/>
</dbReference>